<dbReference type="PANTHER" id="PTHR11200">
    <property type="entry name" value="INOSITOL 5-PHOSPHATASE"/>
    <property type="match status" value="1"/>
</dbReference>
<dbReference type="Gene3D" id="3.60.10.10">
    <property type="entry name" value="Endonuclease/exonuclease/phosphatase"/>
    <property type="match status" value="1"/>
</dbReference>
<feature type="compositionally biased region" description="Basic and acidic residues" evidence="1">
    <location>
        <begin position="101"/>
        <end position="110"/>
    </location>
</feature>
<feature type="domain" description="Inositol polyphosphate-related phosphatase" evidence="2">
    <location>
        <begin position="288"/>
        <end position="546"/>
    </location>
</feature>
<feature type="compositionally biased region" description="Low complexity" evidence="1">
    <location>
        <begin position="567"/>
        <end position="576"/>
    </location>
</feature>
<dbReference type="EMBL" id="ASPP01020828">
    <property type="protein sequence ID" value="ETO13100.1"/>
    <property type="molecule type" value="Genomic_DNA"/>
</dbReference>
<proteinExistence type="predicted"/>
<dbReference type="GO" id="GO:0046856">
    <property type="term" value="P:phosphatidylinositol dephosphorylation"/>
    <property type="evidence" value="ECO:0007669"/>
    <property type="project" value="InterPro"/>
</dbReference>
<reference evidence="3 4" key="1">
    <citation type="journal article" date="2013" name="Curr. Biol.">
        <title>The Genome of the Foraminiferan Reticulomyxa filosa.</title>
        <authorList>
            <person name="Glockner G."/>
            <person name="Hulsmann N."/>
            <person name="Schleicher M."/>
            <person name="Noegel A.A."/>
            <person name="Eichinger L."/>
            <person name="Gallinger C."/>
            <person name="Pawlowski J."/>
            <person name="Sierra R."/>
            <person name="Euteneuer U."/>
            <person name="Pillet L."/>
            <person name="Moustafa A."/>
            <person name="Platzer M."/>
            <person name="Groth M."/>
            <person name="Szafranski K."/>
            <person name="Schliwa M."/>
        </authorList>
    </citation>
    <scope>NUCLEOTIDE SEQUENCE [LARGE SCALE GENOMIC DNA]</scope>
</reference>
<protein>
    <recommendedName>
        <fullName evidence="2">Inositol polyphosphate-related phosphatase domain-containing protein</fullName>
    </recommendedName>
</protein>
<feature type="compositionally biased region" description="Low complexity" evidence="1">
    <location>
        <begin position="52"/>
        <end position="65"/>
    </location>
</feature>
<feature type="region of interest" description="Disordered" evidence="1">
    <location>
        <begin position="101"/>
        <end position="128"/>
    </location>
</feature>
<evidence type="ECO:0000313" key="4">
    <source>
        <dbReference type="Proteomes" id="UP000023152"/>
    </source>
</evidence>
<name>X6MJ50_RETFI</name>
<feature type="compositionally biased region" description="Acidic residues" evidence="1">
    <location>
        <begin position="577"/>
        <end position="597"/>
    </location>
</feature>
<dbReference type="GO" id="GO:0004439">
    <property type="term" value="F:phosphatidylinositol-4,5-bisphosphate 5-phosphatase activity"/>
    <property type="evidence" value="ECO:0007669"/>
    <property type="project" value="TreeGrafter"/>
</dbReference>
<dbReference type="Proteomes" id="UP000023152">
    <property type="component" value="Unassembled WGS sequence"/>
</dbReference>
<dbReference type="Pfam" id="PF22669">
    <property type="entry name" value="Exo_endo_phos2"/>
    <property type="match status" value="1"/>
</dbReference>
<dbReference type="SMART" id="SM00128">
    <property type="entry name" value="IPPc"/>
    <property type="match status" value="1"/>
</dbReference>
<dbReference type="InterPro" id="IPR000300">
    <property type="entry name" value="IPPc"/>
</dbReference>
<dbReference type="OrthoDB" id="62798at2759"/>
<feature type="compositionally biased region" description="Basic and acidic residues" evidence="1">
    <location>
        <begin position="67"/>
        <end position="77"/>
    </location>
</feature>
<dbReference type="AlphaFoldDB" id="X6MJ50"/>
<feature type="compositionally biased region" description="Polar residues" evidence="1">
    <location>
        <begin position="271"/>
        <end position="289"/>
    </location>
</feature>
<feature type="region of interest" description="Disordered" evidence="1">
    <location>
        <begin position="504"/>
        <end position="610"/>
    </location>
</feature>
<evidence type="ECO:0000259" key="2">
    <source>
        <dbReference type="SMART" id="SM00128"/>
    </source>
</evidence>
<keyword evidence="4" id="KW-1185">Reference proteome</keyword>
<comment type="caution">
    <text evidence="3">The sequence shown here is derived from an EMBL/GenBank/DDBJ whole genome shotgun (WGS) entry which is preliminary data.</text>
</comment>
<evidence type="ECO:0000256" key="1">
    <source>
        <dbReference type="SAM" id="MobiDB-lite"/>
    </source>
</evidence>
<dbReference type="InterPro" id="IPR036691">
    <property type="entry name" value="Endo/exonu/phosph_ase_sf"/>
</dbReference>
<sequence length="610" mass="68724">MDSGECLPTTKRVETEPQFQSALEGIEEKPSLSAVADRPKHTWALLSGPPLSSCNNSNNKNSNDSSDNDHNDNRVHFVSDQCGIPTQNESLMAPLIIERRSTNMSEDKNRLNQRSSTGSGGGSNSGIASLYRLSSRHHHHHHHLSSVAADASNTTLITRQLLEINSELHHELQSHLPTQEFVVDIESSLHQCHTLEEYQVFVSTFNMGLYQDSDNKITFREWLRFELHNAGRQYKHFVADETCADPYVHINNIRCDTASSGDGASPKHDSANAQEGSATQSPHKNSTVNADHPTVESHANIKDLKQIDIFAFGMQEMKMDASKINDLLLDIVGKNTFTILKYRRLREIYLVILVKHNIVHTIDHRRIQARATRTGIGNLYGNKGAVGISFKVNRTSLCFVCAHLAASYSHKFLRDRIEDIVLIINGLGMGFSQIDFTHTYHALFLLGDLNFRLQNISWKDAVTTIQNGQYLSLLRLDELNQLRAPCSTDVFDDPALEEWSQQPNPLYASDKHSNPNNGHSILTPVLCSPPPLRPVKDSFAESPVVPSQETSFKRNKRTLAESAVVSMEQELMLEQQQEQEQEQEQDQDQEQEQEPDQETIQIQEPVQDIE</sequence>
<accession>X6MJ50</accession>
<evidence type="ECO:0000313" key="3">
    <source>
        <dbReference type="EMBL" id="ETO13100.1"/>
    </source>
</evidence>
<feature type="region of interest" description="Disordered" evidence="1">
    <location>
        <begin position="259"/>
        <end position="291"/>
    </location>
</feature>
<feature type="non-terminal residue" evidence="3">
    <location>
        <position position="610"/>
    </location>
</feature>
<feature type="region of interest" description="Disordered" evidence="1">
    <location>
        <begin position="43"/>
        <end position="84"/>
    </location>
</feature>
<gene>
    <name evidence="3" type="ORF">RFI_24275</name>
</gene>
<organism evidence="3 4">
    <name type="scientific">Reticulomyxa filosa</name>
    <dbReference type="NCBI Taxonomy" id="46433"/>
    <lineage>
        <taxon>Eukaryota</taxon>
        <taxon>Sar</taxon>
        <taxon>Rhizaria</taxon>
        <taxon>Retaria</taxon>
        <taxon>Foraminifera</taxon>
        <taxon>Monothalamids</taxon>
        <taxon>Reticulomyxidae</taxon>
        <taxon>Reticulomyxa</taxon>
    </lineage>
</organism>
<dbReference type="SUPFAM" id="SSF56219">
    <property type="entry name" value="DNase I-like"/>
    <property type="match status" value="1"/>
</dbReference>
<feature type="region of interest" description="Disordered" evidence="1">
    <location>
        <begin position="1"/>
        <end position="20"/>
    </location>
</feature>
<dbReference type="PANTHER" id="PTHR11200:SF300">
    <property type="entry name" value="TYPE II INOSITOL 1,4,5-TRISPHOSPHATE 5-PHOSPHATASE"/>
    <property type="match status" value="1"/>
</dbReference>
<dbReference type="InterPro" id="IPR046985">
    <property type="entry name" value="IP5"/>
</dbReference>
<feature type="compositionally biased region" description="Low complexity" evidence="1">
    <location>
        <begin position="598"/>
        <end position="610"/>
    </location>
</feature>